<comment type="caution">
    <text evidence="1">The sequence shown here is derived from an EMBL/GenBank/DDBJ whole genome shotgun (WGS) entry which is preliminary data.</text>
</comment>
<sequence>TTNNTQKPKTSISPLFLNMTAKEKKKISKQPSYEEFLQLCKDADNLIQDLLKGPSRLQGKRPSNLKSAAIWYLARQRKLNVTLNDLYHIYKSYQEALIEIHKIIKKEASQQQTQE</sequence>
<name>X1UQ86_9ZZZZ</name>
<protein>
    <submittedName>
        <fullName evidence="1">Uncharacterized protein</fullName>
    </submittedName>
</protein>
<dbReference type="EMBL" id="BARW01016140">
    <property type="protein sequence ID" value="GAJ02041.1"/>
    <property type="molecule type" value="Genomic_DNA"/>
</dbReference>
<reference evidence="1" key="1">
    <citation type="journal article" date="2014" name="Front. Microbiol.">
        <title>High frequency of phylogenetically diverse reductive dehalogenase-homologous genes in deep subseafloor sedimentary metagenomes.</title>
        <authorList>
            <person name="Kawai M."/>
            <person name="Futagami T."/>
            <person name="Toyoda A."/>
            <person name="Takaki Y."/>
            <person name="Nishi S."/>
            <person name="Hori S."/>
            <person name="Arai W."/>
            <person name="Tsubouchi T."/>
            <person name="Morono Y."/>
            <person name="Uchiyama I."/>
            <person name="Ito T."/>
            <person name="Fujiyama A."/>
            <person name="Inagaki F."/>
            <person name="Takami H."/>
        </authorList>
    </citation>
    <scope>NUCLEOTIDE SEQUENCE</scope>
    <source>
        <strain evidence="1">Expedition CK06-06</strain>
    </source>
</reference>
<dbReference type="AlphaFoldDB" id="X1UQ86"/>
<accession>X1UQ86</accession>
<proteinExistence type="predicted"/>
<organism evidence="1">
    <name type="scientific">marine sediment metagenome</name>
    <dbReference type="NCBI Taxonomy" id="412755"/>
    <lineage>
        <taxon>unclassified sequences</taxon>
        <taxon>metagenomes</taxon>
        <taxon>ecological metagenomes</taxon>
    </lineage>
</organism>
<feature type="non-terminal residue" evidence="1">
    <location>
        <position position="1"/>
    </location>
</feature>
<gene>
    <name evidence="1" type="ORF">S12H4_28171</name>
</gene>
<evidence type="ECO:0000313" key="1">
    <source>
        <dbReference type="EMBL" id="GAJ02041.1"/>
    </source>
</evidence>